<gene>
    <name evidence="1" type="ORF">GSTENG00018551001</name>
</gene>
<proteinExistence type="predicted"/>
<protein>
    <submittedName>
        <fullName evidence="1">(spotted green pufferfish) hypothetical protein</fullName>
    </submittedName>
</protein>
<comment type="caution">
    <text evidence="1">The sequence shown here is derived from an EMBL/GenBank/DDBJ whole genome shotgun (WGS) entry which is preliminary data.</text>
</comment>
<name>Q4SGN4_TETNG</name>
<dbReference type="KEGG" id="tng:GSTEN00018551G001"/>
<reference evidence="1" key="2">
    <citation type="submission" date="2004-02" db="EMBL/GenBank/DDBJ databases">
        <authorList>
            <consortium name="Genoscope"/>
            <consortium name="Whitehead Institute Centre for Genome Research"/>
        </authorList>
    </citation>
    <scope>NUCLEOTIDE SEQUENCE</scope>
</reference>
<dbReference type="EMBL" id="CAAE01014593">
    <property type="protein sequence ID" value="CAG00198.1"/>
    <property type="molecule type" value="Genomic_DNA"/>
</dbReference>
<reference evidence="1" key="1">
    <citation type="journal article" date="2004" name="Nature">
        <title>Genome duplication in the teleost fish Tetraodon nigroviridis reveals the early vertebrate proto-karyotype.</title>
        <authorList>
            <person name="Jaillon O."/>
            <person name="Aury J.-M."/>
            <person name="Brunet F."/>
            <person name="Petit J.-L."/>
            <person name="Stange-Thomann N."/>
            <person name="Mauceli E."/>
            <person name="Bouneau L."/>
            <person name="Fischer C."/>
            <person name="Ozouf-Costaz C."/>
            <person name="Bernot A."/>
            <person name="Nicaud S."/>
            <person name="Jaffe D."/>
            <person name="Fisher S."/>
            <person name="Lutfalla G."/>
            <person name="Dossat C."/>
            <person name="Segurens B."/>
            <person name="Dasilva C."/>
            <person name="Salanoubat M."/>
            <person name="Levy M."/>
            <person name="Boudet N."/>
            <person name="Castellano S."/>
            <person name="Anthouard V."/>
            <person name="Jubin C."/>
            <person name="Castelli V."/>
            <person name="Katinka M."/>
            <person name="Vacherie B."/>
            <person name="Biemont C."/>
            <person name="Skalli Z."/>
            <person name="Cattolico L."/>
            <person name="Poulain J."/>
            <person name="De Berardinis V."/>
            <person name="Cruaud C."/>
            <person name="Duprat S."/>
            <person name="Brottier P."/>
            <person name="Coutanceau J.-P."/>
            <person name="Gouzy J."/>
            <person name="Parra G."/>
            <person name="Lardier G."/>
            <person name="Chapple C."/>
            <person name="McKernan K.J."/>
            <person name="McEwan P."/>
            <person name="Bosak S."/>
            <person name="Kellis M."/>
            <person name="Volff J.-N."/>
            <person name="Guigo R."/>
            <person name="Zody M.C."/>
            <person name="Mesirov J."/>
            <person name="Lindblad-Toh K."/>
            <person name="Birren B."/>
            <person name="Nusbaum C."/>
            <person name="Kahn D."/>
            <person name="Robinson-Rechavi M."/>
            <person name="Laudet V."/>
            <person name="Schachter V."/>
            <person name="Quetier F."/>
            <person name="Saurin W."/>
            <person name="Scarpelli C."/>
            <person name="Wincker P."/>
            <person name="Lander E.S."/>
            <person name="Weissenbach J."/>
            <person name="Roest Crollius H."/>
        </authorList>
    </citation>
    <scope>NUCLEOTIDE SEQUENCE [LARGE SCALE GENOMIC DNA]</scope>
</reference>
<organism evidence="1">
    <name type="scientific">Tetraodon nigroviridis</name>
    <name type="common">Spotted green pufferfish</name>
    <name type="synonym">Chelonodon nigroviridis</name>
    <dbReference type="NCBI Taxonomy" id="99883"/>
    <lineage>
        <taxon>Eukaryota</taxon>
        <taxon>Metazoa</taxon>
        <taxon>Chordata</taxon>
        <taxon>Craniata</taxon>
        <taxon>Vertebrata</taxon>
        <taxon>Euteleostomi</taxon>
        <taxon>Actinopterygii</taxon>
        <taxon>Neopterygii</taxon>
        <taxon>Teleostei</taxon>
        <taxon>Neoteleostei</taxon>
        <taxon>Acanthomorphata</taxon>
        <taxon>Eupercaria</taxon>
        <taxon>Tetraodontiformes</taxon>
        <taxon>Tetradontoidea</taxon>
        <taxon>Tetraodontidae</taxon>
        <taxon>Tetraodon</taxon>
    </lineage>
</organism>
<dbReference type="AlphaFoldDB" id="Q4SGN4"/>
<evidence type="ECO:0000313" key="1">
    <source>
        <dbReference type="EMBL" id="CAG00198.1"/>
    </source>
</evidence>
<sequence length="33" mass="3527">MSVLLLRVEAQVPGIKLLIVVLMTSGECQAEAD</sequence>
<accession>Q4SGN4</accession>